<proteinExistence type="inferred from homology"/>
<comment type="caution">
    <text evidence="5">The sequence shown here is derived from an EMBL/GenBank/DDBJ whole genome shotgun (WGS) entry which is preliminary data.</text>
</comment>
<name>A0A9P6UQK9_9FUNG</name>
<dbReference type="AlphaFoldDB" id="A0A9P6UQK9"/>
<reference evidence="5" key="1">
    <citation type="journal article" date="2020" name="Fungal Divers.">
        <title>Resolving the Mortierellaceae phylogeny through synthesis of multi-gene phylogenetics and phylogenomics.</title>
        <authorList>
            <person name="Vandepol N."/>
            <person name="Liber J."/>
            <person name="Desiro A."/>
            <person name="Na H."/>
            <person name="Kennedy M."/>
            <person name="Barry K."/>
            <person name="Grigoriev I.V."/>
            <person name="Miller A.N."/>
            <person name="O'Donnell K."/>
            <person name="Stajich J.E."/>
            <person name="Bonito G."/>
        </authorList>
    </citation>
    <scope>NUCLEOTIDE SEQUENCE</scope>
    <source>
        <strain evidence="5">REB-010B</strain>
    </source>
</reference>
<dbReference type="PANTHER" id="PTHR23416">
    <property type="entry name" value="SIALIC ACID SYNTHASE-RELATED"/>
    <property type="match status" value="1"/>
</dbReference>
<dbReference type="GO" id="GO:0008374">
    <property type="term" value="F:O-acyltransferase activity"/>
    <property type="evidence" value="ECO:0007669"/>
    <property type="project" value="TreeGrafter"/>
</dbReference>
<sequence length="283" mass="30835">MSAASTVSVDTAAAPIIVHSNADTIKAIETKIMSVEEYAAKIENEENFTPLYPDLDHTEKENMLAARVYNPMDPLLIYERQRGRDIVRAYNQTTQNTPGDLLQREALLHLLTRGKMGKNCWIEPPFNCDYGCNITMGNSVYMNFNCVILDCGYVDIGDNVFFAPNVQLFGAAHPTNPFIRSKGIEFGMPIKIGNYVWIGGGAIICPGVTIGDGVTIGAGSVVTKNVPPYTVVGGNPAKILKVLGQEECEREDREFDELTAAGKNVYEGWTPAPKGTLALPSAK</sequence>
<dbReference type="OrthoDB" id="25818at2759"/>
<dbReference type="InterPro" id="IPR024688">
    <property type="entry name" value="Mac_dom"/>
</dbReference>
<evidence type="ECO:0000256" key="2">
    <source>
        <dbReference type="ARBA" id="ARBA00022679"/>
    </source>
</evidence>
<feature type="domain" description="Maltose/galactoside acetyltransferase" evidence="4">
    <location>
        <begin position="60"/>
        <end position="118"/>
    </location>
</feature>
<dbReference type="EMBL" id="JAAAIP010000550">
    <property type="protein sequence ID" value="KAG0315277.1"/>
    <property type="molecule type" value="Genomic_DNA"/>
</dbReference>
<dbReference type="InterPro" id="IPR011004">
    <property type="entry name" value="Trimer_LpxA-like_sf"/>
</dbReference>
<organism evidence="5 6">
    <name type="scientific">Dissophora globulifera</name>
    <dbReference type="NCBI Taxonomy" id="979702"/>
    <lineage>
        <taxon>Eukaryota</taxon>
        <taxon>Fungi</taxon>
        <taxon>Fungi incertae sedis</taxon>
        <taxon>Mucoromycota</taxon>
        <taxon>Mortierellomycotina</taxon>
        <taxon>Mortierellomycetes</taxon>
        <taxon>Mortierellales</taxon>
        <taxon>Mortierellaceae</taxon>
        <taxon>Dissophora</taxon>
    </lineage>
</organism>
<accession>A0A9P6UQK9</accession>
<dbReference type="InterPro" id="IPR018357">
    <property type="entry name" value="Hexapep_transf_CS"/>
</dbReference>
<evidence type="ECO:0000313" key="5">
    <source>
        <dbReference type="EMBL" id="KAG0315277.1"/>
    </source>
</evidence>
<dbReference type="SUPFAM" id="SSF51161">
    <property type="entry name" value="Trimeric LpxA-like enzymes"/>
    <property type="match status" value="1"/>
</dbReference>
<evidence type="ECO:0000256" key="3">
    <source>
        <dbReference type="ARBA" id="ARBA00023315"/>
    </source>
</evidence>
<evidence type="ECO:0000313" key="6">
    <source>
        <dbReference type="Proteomes" id="UP000738325"/>
    </source>
</evidence>
<protein>
    <submittedName>
        <fullName evidence="5">Maltose acetyltransferase</fullName>
    </submittedName>
</protein>
<keyword evidence="3" id="KW-0012">Acyltransferase</keyword>
<gene>
    <name evidence="5" type="primary">CAS91</name>
    <name evidence="5" type="ORF">BGZ99_007581</name>
</gene>
<dbReference type="InterPro" id="IPR051159">
    <property type="entry name" value="Hexapeptide_acetyltransf"/>
</dbReference>
<dbReference type="GO" id="GO:0016407">
    <property type="term" value="F:acetyltransferase activity"/>
    <property type="evidence" value="ECO:0007669"/>
    <property type="project" value="InterPro"/>
</dbReference>
<comment type="similarity">
    <text evidence="1">Belongs to the transferase hexapeptide repeat family.</text>
</comment>
<evidence type="ECO:0000259" key="4">
    <source>
        <dbReference type="SMART" id="SM01266"/>
    </source>
</evidence>
<dbReference type="CDD" id="cd03357">
    <property type="entry name" value="LbH_MAT_GAT"/>
    <property type="match status" value="1"/>
</dbReference>
<dbReference type="PROSITE" id="PS00101">
    <property type="entry name" value="HEXAPEP_TRANSFERASES"/>
    <property type="match status" value="1"/>
</dbReference>
<dbReference type="Proteomes" id="UP000738325">
    <property type="component" value="Unassembled WGS sequence"/>
</dbReference>
<dbReference type="Pfam" id="PF12464">
    <property type="entry name" value="Mac"/>
    <property type="match status" value="1"/>
</dbReference>
<dbReference type="PANTHER" id="PTHR23416:SF23">
    <property type="entry name" value="ACETYLTRANSFERASE C18B11.09C-RELATED"/>
    <property type="match status" value="1"/>
</dbReference>
<dbReference type="SMART" id="SM01266">
    <property type="entry name" value="Mac"/>
    <property type="match status" value="1"/>
</dbReference>
<evidence type="ECO:0000256" key="1">
    <source>
        <dbReference type="ARBA" id="ARBA00007274"/>
    </source>
</evidence>
<dbReference type="Gene3D" id="2.160.10.10">
    <property type="entry name" value="Hexapeptide repeat proteins"/>
    <property type="match status" value="1"/>
</dbReference>
<keyword evidence="2" id="KW-0808">Transferase</keyword>
<dbReference type="InterPro" id="IPR001451">
    <property type="entry name" value="Hexapep"/>
</dbReference>
<dbReference type="Pfam" id="PF00132">
    <property type="entry name" value="Hexapep"/>
    <property type="match status" value="1"/>
</dbReference>
<keyword evidence="6" id="KW-1185">Reference proteome</keyword>
<dbReference type="FunFam" id="2.160.10.10:FF:000025">
    <property type="entry name" value="Hexapeptide-repeat containing-acetyltransferase"/>
    <property type="match status" value="1"/>
</dbReference>